<reference evidence="1 2" key="1">
    <citation type="journal article" date="2022" name="Int. J. Syst. Evol. Microbiol.">
        <title>Miniphocaeibacter halophilus sp. nov., an ammonium-tolerant acetate-producing bacterium isolated from a biogas system.</title>
        <authorList>
            <person name="Schnurer A."/>
            <person name="Singh A."/>
            <person name="Bi S."/>
            <person name="Qiao W."/>
            <person name="Westerholm M."/>
        </authorList>
    </citation>
    <scope>NUCLEOTIDE SEQUENCE [LARGE SCALE GENOMIC DNA]</scope>
    <source>
        <strain evidence="1 2">AMB_01</strain>
    </source>
</reference>
<evidence type="ECO:0000313" key="2">
    <source>
        <dbReference type="Proteomes" id="UP000595814"/>
    </source>
</evidence>
<accession>A0AC61MZJ9</accession>
<dbReference type="Proteomes" id="UP000595814">
    <property type="component" value="Chromosome"/>
</dbReference>
<dbReference type="EMBL" id="CP066744">
    <property type="protein sequence ID" value="QQK08388.1"/>
    <property type="molecule type" value="Genomic_DNA"/>
</dbReference>
<sequence length="260" mass="28812">MITIKNYIAPNTIEEAYDLLIEKKNNQILGGCAFIKIGSKTIGLGIDLINLNLNYIKDEEKEIRIGATTTLREIETSLVLKNYCNGILCESVSSIVGVQFRNMAQVGAGVFSKYGFSDLLPCLLVLDAKVNLHSEGIIDLKDFLKREYKKDILKEIIIPKKDGKAVFENIRKTSGDFSILNGAMYIGKDGTAKIAIGARPTKAEIAEKASKALEEKQKLDEIRKLACEELNFGTNVKGTKEYRKGLCAVLITKMKERIGD</sequence>
<proteinExistence type="predicted"/>
<protein>
    <submittedName>
        <fullName evidence="1">FAD binding domain-containing protein</fullName>
    </submittedName>
</protein>
<gene>
    <name evidence="1" type="ORF">JFY71_02265</name>
</gene>
<evidence type="ECO:0000313" key="1">
    <source>
        <dbReference type="EMBL" id="QQK08388.1"/>
    </source>
</evidence>
<keyword evidence="2" id="KW-1185">Reference proteome</keyword>
<organism evidence="1 2">
    <name type="scientific">Miniphocaeibacter halophilus</name>
    <dbReference type="NCBI Taxonomy" id="2931922"/>
    <lineage>
        <taxon>Bacteria</taxon>
        <taxon>Bacillati</taxon>
        <taxon>Bacillota</taxon>
        <taxon>Tissierellia</taxon>
        <taxon>Tissierellales</taxon>
        <taxon>Peptoniphilaceae</taxon>
        <taxon>Miniphocaeibacter</taxon>
    </lineage>
</organism>
<name>A0AC61MZJ9_9FIRM</name>